<feature type="domain" description="Carbohydrate kinase PfkB" evidence="3">
    <location>
        <begin position="43"/>
        <end position="293"/>
    </location>
</feature>
<dbReference type="Proteomes" id="UP000178040">
    <property type="component" value="Unassembled WGS sequence"/>
</dbReference>
<evidence type="ECO:0000313" key="5">
    <source>
        <dbReference type="Proteomes" id="UP000178040"/>
    </source>
</evidence>
<dbReference type="Gene3D" id="3.40.1190.20">
    <property type="match status" value="1"/>
</dbReference>
<dbReference type="GO" id="GO:0016301">
    <property type="term" value="F:kinase activity"/>
    <property type="evidence" value="ECO:0007669"/>
    <property type="project" value="UniProtKB-KW"/>
</dbReference>
<dbReference type="EMBL" id="MGAI01000036">
    <property type="protein sequence ID" value="OGK43858.1"/>
    <property type="molecule type" value="Genomic_DNA"/>
</dbReference>
<evidence type="ECO:0000313" key="4">
    <source>
        <dbReference type="EMBL" id="OGK43858.1"/>
    </source>
</evidence>
<keyword evidence="2" id="KW-0418">Kinase</keyword>
<proteinExistence type="predicted"/>
<dbReference type="InterPro" id="IPR011611">
    <property type="entry name" value="PfkB_dom"/>
</dbReference>
<dbReference type="PANTHER" id="PTHR10584:SF166">
    <property type="entry name" value="RIBOKINASE"/>
    <property type="match status" value="1"/>
</dbReference>
<evidence type="ECO:0000256" key="2">
    <source>
        <dbReference type="ARBA" id="ARBA00022777"/>
    </source>
</evidence>
<name>A0A1F7IKG9_9BACT</name>
<comment type="caution">
    <text evidence="4">The sequence shown here is derived from an EMBL/GenBank/DDBJ whole genome shotgun (WGS) entry which is preliminary data.</text>
</comment>
<organism evidence="4 5">
    <name type="scientific">Candidatus Roizmanbacteria bacterium RIFCSPLOWO2_01_FULL_37_16</name>
    <dbReference type="NCBI Taxonomy" id="1802058"/>
    <lineage>
        <taxon>Bacteria</taxon>
        <taxon>Candidatus Roizmaniibacteriota</taxon>
    </lineage>
</organism>
<dbReference type="Pfam" id="PF00294">
    <property type="entry name" value="PfkB"/>
    <property type="match status" value="1"/>
</dbReference>
<evidence type="ECO:0000259" key="3">
    <source>
        <dbReference type="Pfam" id="PF00294"/>
    </source>
</evidence>
<sequence length="309" mass="35022">MKNIILTGSLSFDYIFDVNDSFSNYILPDKIHQINFSFVIDSHHKSWGGTAANQAFYLARLDTNPFIFATGGFDFDDFNKFLKKNRVRTDFIRIAKNLPTGTGFVITDKKDNQIWMYSKGAMKNNSNFILSTIVDKIIDPIIVISPNEPKAIINFVNQCENDKIEFAFDPAFYIPTLPIDTLYQGVKNARIIFGNDYEIAFIEKRLKKLITDLVKKDQIVVKTLGDQGSEIFHNGKWIKIGIYKTKTLDPTGAGDAYRAGFLSGYLNNQPIKTCGWMGAVVASFAIEVKGTMNLKFTKQEFEKRLAKVI</sequence>
<dbReference type="InterPro" id="IPR029056">
    <property type="entry name" value="Ribokinase-like"/>
</dbReference>
<dbReference type="SUPFAM" id="SSF53613">
    <property type="entry name" value="Ribokinase-like"/>
    <property type="match status" value="1"/>
</dbReference>
<protein>
    <recommendedName>
        <fullName evidence="3">Carbohydrate kinase PfkB domain-containing protein</fullName>
    </recommendedName>
</protein>
<dbReference type="InterPro" id="IPR002173">
    <property type="entry name" value="Carboh/pur_kinase_PfkB_CS"/>
</dbReference>
<gene>
    <name evidence="4" type="ORF">A3B40_00865</name>
</gene>
<dbReference type="PROSITE" id="PS00584">
    <property type="entry name" value="PFKB_KINASES_2"/>
    <property type="match status" value="1"/>
</dbReference>
<accession>A0A1F7IKG9</accession>
<dbReference type="AlphaFoldDB" id="A0A1F7IKG9"/>
<dbReference type="PANTHER" id="PTHR10584">
    <property type="entry name" value="SUGAR KINASE"/>
    <property type="match status" value="1"/>
</dbReference>
<keyword evidence="1" id="KW-0808">Transferase</keyword>
<evidence type="ECO:0000256" key="1">
    <source>
        <dbReference type="ARBA" id="ARBA00022679"/>
    </source>
</evidence>
<reference evidence="4 5" key="1">
    <citation type="journal article" date="2016" name="Nat. Commun.">
        <title>Thousands of microbial genomes shed light on interconnected biogeochemical processes in an aquifer system.</title>
        <authorList>
            <person name="Anantharaman K."/>
            <person name="Brown C.T."/>
            <person name="Hug L.A."/>
            <person name="Sharon I."/>
            <person name="Castelle C.J."/>
            <person name="Probst A.J."/>
            <person name="Thomas B.C."/>
            <person name="Singh A."/>
            <person name="Wilkins M.J."/>
            <person name="Karaoz U."/>
            <person name="Brodie E.L."/>
            <person name="Williams K.H."/>
            <person name="Hubbard S.S."/>
            <person name="Banfield J.F."/>
        </authorList>
    </citation>
    <scope>NUCLEOTIDE SEQUENCE [LARGE SCALE GENOMIC DNA]</scope>
</reference>